<evidence type="ECO:0000313" key="4">
    <source>
        <dbReference type="EMBL" id="MEJ8574005.1"/>
    </source>
</evidence>
<dbReference type="PANTHER" id="PTHR30055">
    <property type="entry name" value="HTH-TYPE TRANSCRIPTIONAL REGULATOR RUTR"/>
    <property type="match status" value="1"/>
</dbReference>
<dbReference type="Proteomes" id="UP001378188">
    <property type="component" value="Unassembled WGS sequence"/>
</dbReference>
<dbReference type="InterPro" id="IPR009057">
    <property type="entry name" value="Homeodomain-like_sf"/>
</dbReference>
<dbReference type="Pfam" id="PF00440">
    <property type="entry name" value="TetR_N"/>
    <property type="match status" value="1"/>
</dbReference>
<feature type="DNA-binding region" description="H-T-H motif" evidence="2">
    <location>
        <begin position="42"/>
        <end position="61"/>
    </location>
</feature>
<feature type="domain" description="HTH tetR-type" evidence="3">
    <location>
        <begin position="20"/>
        <end position="79"/>
    </location>
</feature>
<dbReference type="GO" id="GO:0000976">
    <property type="term" value="F:transcription cis-regulatory region binding"/>
    <property type="evidence" value="ECO:0007669"/>
    <property type="project" value="TreeGrafter"/>
</dbReference>
<comment type="caution">
    <text evidence="4">The sequence shown here is derived from an EMBL/GenBank/DDBJ whole genome shotgun (WGS) entry which is preliminary data.</text>
</comment>
<sequence length="223" mass="25841">MVATTPSSEAPRRRRRMSWEERERVIIEEATAYFAEQGLSAGTAELARRIGITQPLLYRYFSTKGALIDRVYEELLPASRYPAWERLLDDDSIPLRTRLRTFYGEYFHQVLTYEHVRLFLYSGLANNIYNARHYDVLTRRIFTRIGRAIRRDIGGRDDGSEFSPLELEVVQSIHAAIFHTAYRRWVHGEQLSDDLDALIATKIDLCLDGADSALRWALKVSMP</sequence>
<evidence type="ECO:0000313" key="5">
    <source>
        <dbReference type="Proteomes" id="UP001378188"/>
    </source>
</evidence>
<proteinExistence type="predicted"/>
<dbReference type="Gene3D" id="1.10.357.10">
    <property type="entry name" value="Tetracycline Repressor, domain 2"/>
    <property type="match status" value="1"/>
</dbReference>
<dbReference type="PROSITE" id="PS50977">
    <property type="entry name" value="HTH_TETR_2"/>
    <property type="match status" value="1"/>
</dbReference>
<dbReference type="InterPro" id="IPR050109">
    <property type="entry name" value="HTH-type_TetR-like_transc_reg"/>
</dbReference>
<dbReference type="EMBL" id="JAZHOF010000009">
    <property type="protein sequence ID" value="MEJ8574005.1"/>
    <property type="molecule type" value="Genomic_DNA"/>
</dbReference>
<dbReference type="SUPFAM" id="SSF46689">
    <property type="entry name" value="Homeodomain-like"/>
    <property type="match status" value="1"/>
</dbReference>
<keyword evidence="5" id="KW-1185">Reference proteome</keyword>
<gene>
    <name evidence="4" type="ORF">V3328_21130</name>
</gene>
<evidence type="ECO:0000256" key="1">
    <source>
        <dbReference type="ARBA" id="ARBA00023125"/>
    </source>
</evidence>
<dbReference type="InterPro" id="IPR001647">
    <property type="entry name" value="HTH_TetR"/>
</dbReference>
<dbReference type="RefSeq" id="WP_340331698.1">
    <property type="nucleotide sequence ID" value="NZ_JAZHOF010000009.1"/>
</dbReference>
<evidence type="ECO:0000256" key="2">
    <source>
        <dbReference type="PROSITE-ProRule" id="PRU00335"/>
    </source>
</evidence>
<dbReference type="AlphaFoldDB" id="A0AAW9RYH4"/>
<organism evidence="4 5">
    <name type="scientific">Microbaculum marinum</name>
    <dbReference type="NCBI Taxonomy" id="1764581"/>
    <lineage>
        <taxon>Bacteria</taxon>
        <taxon>Pseudomonadati</taxon>
        <taxon>Pseudomonadota</taxon>
        <taxon>Alphaproteobacteria</taxon>
        <taxon>Hyphomicrobiales</taxon>
        <taxon>Tepidamorphaceae</taxon>
        <taxon>Microbaculum</taxon>
    </lineage>
</organism>
<evidence type="ECO:0000259" key="3">
    <source>
        <dbReference type="PROSITE" id="PS50977"/>
    </source>
</evidence>
<dbReference type="PANTHER" id="PTHR30055:SF181">
    <property type="entry name" value="BLR6905 PROTEIN"/>
    <property type="match status" value="1"/>
</dbReference>
<name>A0AAW9RYH4_9HYPH</name>
<keyword evidence="1 2" id="KW-0238">DNA-binding</keyword>
<dbReference type="PRINTS" id="PR00455">
    <property type="entry name" value="HTHTETR"/>
</dbReference>
<reference evidence="4 5" key="1">
    <citation type="submission" date="2024-02" db="EMBL/GenBank/DDBJ databases">
        <title>Genome analysis and characterization of Microbaculum marinisediminis sp. nov., isolated from marine sediment.</title>
        <authorList>
            <person name="Du Z.-J."/>
            <person name="Ye Y.-Q."/>
            <person name="Zhang Z.-R."/>
            <person name="Yuan S.-M."/>
            <person name="Zhang X.-Y."/>
        </authorList>
    </citation>
    <scope>NUCLEOTIDE SEQUENCE [LARGE SCALE GENOMIC DNA]</scope>
    <source>
        <strain evidence="4 5">SDUM1044001</strain>
    </source>
</reference>
<protein>
    <submittedName>
        <fullName evidence="4">TetR/AcrR family transcriptional regulator</fullName>
    </submittedName>
</protein>
<dbReference type="GO" id="GO:0003700">
    <property type="term" value="F:DNA-binding transcription factor activity"/>
    <property type="evidence" value="ECO:0007669"/>
    <property type="project" value="TreeGrafter"/>
</dbReference>
<accession>A0AAW9RYH4</accession>